<dbReference type="InterPro" id="IPR014746">
    <property type="entry name" value="Gln_synth/guanido_kin_cat_dom"/>
</dbReference>
<evidence type="ECO:0000256" key="2">
    <source>
        <dbReference type="ARBA" id="ARBA00009897"/>
    </source>
</evidence>
<feature type="binding site" evidence="14">
    <location>
        <position position="188"/>
    </location>
    <ligand>
        <name>Mg(2+)</name>
        <dbReference type="ChEBI" id="CHEBI:18420"/>
        <label>1</label>
    </ligand>
</feature>
<dbReference type="FunFam" id="3.30.590.10:FF:000003">
    <property type="entry name" value="Glutamine synthetase 2"/>
    <property type="match status" value="1"/>
</dbReference>
<dbReference type="SMART" id="SM01230">
    <property type="entry name" value="Gln-synt_C"/>
    <property type="match status" value="1"/>
</dbReference>
<dbReference type="PANTHER" id="PTHR43785:SF12">
    <property type="entry name" value="TYPE-1 GLUTAMINE SYNTHETASE 2"/>
    <property type="match status" value="1"/>
</dbReference>
<dbReference type="GO" id="GO:0005737">
    <property type="term" value="C:cytoplasm"/>
    <property type="evidence" value="ECO:0007669"/>
    <property type="project" value="UniProtKB-SubCell"/>
</dbReference>
<organism evidence="21 22">
    <name type="scientific">Thermovenabulum gondwanense</name>
    <dbReference type="NCBI Taxonomy" id="520767"/>
    <lineage>
        <taxon>Bacteria</taxon>
        <taxon>Bacillati</taxon>
        <taxon>Bacillota</taxon>
        <taxon>Clostridia</taxon>
        <taxon>Thermosediminibacterales</taxon>
        <taxon>Thermosediminibacteraceae</taxon>
        <taxon>Thermovenabulum</taxon>
    </lineage>
</organism>
<dbReference type="EMBL" id="LOHZ01000030">
    <property type="protein sequence ID" value="KYO66142.1"/>
    <property type="molecule type" value="Genomic_DNA"/>
</dbReference>
<dbReference type="GO" id="GO:0004356">
    <property type="term" value="F:glutamine synthetase activity"/>
    <property type="evidence" value="ECO:0007669"/>
    <property type="project" value="UniProtKB-EC"/>
</dbReference>
<keyword evidence="5" id="KW-0963">Cytoplasm</keyword>
<evidence type="ECO:0000256" key="13">
    <source>
        <dbReference type="PIRSR" id="PIRSR604809-2"/>
    </source>
</evidence>
<dbReference type="Proteomes" id="UP000075737">
    <property type="component" value="Unassembled WGS sequence"/>
</dbReference>
<dbReference type="InterPro" id="IPR027302">
    <property type="entry name" value="Gln_synth_N_conserv_site"/>
</dbReference>
<evidence type="ECO:0000256" key="14">
    <source>
        <dbReference type="PIRSR" id="PIRSR604809-3"/>
    </source>
</evidence>
<dbReference type="Gene3D" id="3.10.20.70">
    <property type="entry name" value="Glutamine synthetase, N-terminal domain"/>
    <property type="match status" value="1"/>
</dbReference>
<evidence type="ECO:0000256" key="16">
    <source>
        <dbReference type="PROSITE-ProRule" id="PRU01330"/>
    </source>
</evidence>
<dbReference type="InterPro" id="IPR004809">
    <property type="entry name" value="Gln_synth_I"/>
</dbReference>
<feature type="binding site" evidence="12">
    <location>
        <position position="298"/>
    </location>
    <ligand>
        <name>L-glutamate</name>
        <dbReference type="ChEBI" id="CHEBI:29985"/>
    </ligand>
</feature>
<accession>A0A161PVB2</accession>
<dbReference type="EC" id="6.3.1.2" evidence="3 18"/>
<keyword evidence="9 13" id="KW-0067">ATP-binding</keyword>
<evidence type="ECO:0000256" key="1">
    <source>
        <dbReference type="ARBA" id="ARBA00004496"/>
    </source>
</evidence>
<evidence type="ECO:0000256" key="11">
    <source>
        <dbReference type="ARBA" id="ARBA00049436"/>
    </source>
</evidence>
<feature type="binding site" evidence="12">
    <location>
        <position position="316"/>
    </location>
    <ligand>
        <name>L-glutamate</name>
        <dbReference type="ChEBI" id="CHEBI:29985"/>
    </ligand>
</feature>
<evidence type="ECO:0000256" key="9">
    <source>
        <dbReference type="ARBA" id="ARBA00022840"/>
    </source>
</evidence>
<feature type="domain" description="GS catalytic" evidence="20">
    <location>
        <begin position="108"/>
        <end position="444"/>
    </location>
</feature>
<evidence type="ECO:0000256" key="15">
    <source>
        <dbReference type="PIRSR" id="PIRSR604809-50"/>
    </source>
</evidence>
<keyword evidence="15" id="KW-0597">Phosphoprotein</keyword>
<dbReference type="AlphaFoldDB" id="A0A161PVB2"/>
<comment type="subcellular location">
    <subcellularLocation>
        <location evidence="1">Cytoplasm</location>
    </subcellularLocation>
</comment>
<name>A0A161PVB2_9FIRM</name>
<proteinExistence type="inferred from homology"/>
<dbReference type="InterPro" id="IPR036651">
    <property type="entry name" value="Gln_synt_N_sf"/>
</dbReference>
<feature type="binding site" evidence="14">
    <location>
        <position position="133"/>
    </location>
    <ligand>
        <name>Mg(2+)</name>
        <dbReference type="ChEBI" id="CHEBI:18420"/>
        <label>1</label>
    </ligand>
</feature>
<dbReference type="PROSITE" id="PS00180">
    <property type="entry name" value="GLNA_1"/>
    <property type="match status" value="1"/>
</dbReference>
<dbReference type="OrthoDB" id="9807095at2"/>
<dbReference type="NCBIfam" id="TIGR00653">
    <property type="entry name" value="GlnA"/>
    <property type="match status" value="1"/>
</dbReference>
<comment type="caution">
    <text evidence="21">The sequence shown here is derived from an EMBL/GenBank/DDBJ whole genome shotgun (WGS) entry which is preliminary data.</text>
</comment>
<dbReference type="SUPFAM" id="SSF54368">
    <property type="entry name" value="Glutamine synthetase, N-terminal domain"/>
    <property type="match status" value="1"/>
</dbReference>
<keyword evidence="10 14" id="KW-0460">Magnesium</keyword>
<feature type="domain" description="GS beta-grasp" evidence="19">
    <location>
        <begin position="16"/>
        <end position="101"/>
    </location>
</feature>
<feature type="modified residue" description="O-AMP-tyrosine" evidence="15">
    <location>
        <position position="373"/>
    </location>
</feature>
<feature type="binding site" evidence="14">
    <location>
        <position position="195"/>
    </location>
    <ligand>
        <name>Mg(2+)</name>
        <dbReference type="ChEBI" id="CHEBI:18420"/>
        <label>1</label>
    </ligand>
</feature>
<dbReference type="PROSITE" id="PS51986">
    <property type="entry name" value="GS_BETA_GRASP"/>
    <property type="match status" value="1"/>
</dbReference>
<dbReference type="PROSITE" id="PS51987">
    <property type="entry name" value="GS_CATALYTIC"/>
    <property type="match status" value="1"/>
</dbReference>
<dbReference type="PROSITE" id="PS00181">
    <property type="entry name" value="GLNA_ATP"/>
    <property type="match status" value="1"/>
</dbReference>
<keyword evidence="22" id="KW-1185">Reference proteome</keyword>
<dbReference type="PANTHER" id="PTHR43785">
    <property type="entry name" value="GAMMA-GLUTAMYLPUTRESCINE SYNTHETASE"/>
    <property type="match status" value="1"/>
</dbReference>
<dbReference type="InterPro" id="IPR008147">
    <property type="entry name" value="Gln_synt_N"/>
</dbReference>
<evidence type="ECO:0000256" key="8">
    <source>
        <dbReference type="ARBA" id="ARBA00022741"/>
    </source>
</evidence>
<dbReference type="Pfam" id="PF03951">
    <property type="entry name" value="Gln-synt_N"/>
    <property type="match status" value="1"/>
</dbReference>
<keyword evidence="6 18" id="KW-0436">Ligase</keyword>
<sequence length="444" mass="50115">MPKYTKSDILKKAQELDVKFIRLQFTDILGIIKNVTITVEQLEDALDGKIMFDGSSIEGFTRIQESDMYLRPDYDTFCILPWRPRRGAEARLMCDIYTTDQEPFIGCPRTILKKVCDEAKAMGYEFQVGPEPEFFLFQLGEDGRPTIKTNDRGGYFDLSPVDLGENARRDIVLALEEMGFEVEAAHHEVAPGQHEIDFKYAPALRTADNIVTFKFVTKAIAMEHGLYATFMPKPIFGENGSGMHLHMSLFKDGVNAFYDPEDRETGLSQIAKYFIGGILHHVKGFTAITNPTVNSYKRLVPGYEAPVYISWSSKNRSALVRVPAARGNASRIELRSPDPSANPYLALAVILAAGLDGIKNKIEPGPQTFDNIYEMTPAERLAQGIENLPGTLKEALEYLSKDEVIKKALGPHAYEHFVKAKLIEWDTYKTQVHQWELDQYLPIF</sequence>
<gene>
    <name evidence="21" type="primary">glnA</name>
    <name evidence="21" type="ORF">ATZ99_13340</name>
</gene>
<evidence type="ECO:0000256" key="10">
    <source>
        <dbReference type="ARBA" id="ARBA00022842"/>
    </source>
</evidence>
<evidence type="ECO:0000256" key="7">
    <source>
        <dbReference type="ARBA" id="ARBA00022723"/>
    </source>
</evidence>
<evidence type="ECO:0000313" key="22">
    <source>
        <dbReference type="Proteomes" id="UP000075737"/>
    </source>
</evidence>
<dbReference type="Gene3D" id="3.30.590.10">
    <property type="entry name" value="Glutamine synthetase/guanido kinase, catalytic domain"/>
    <property type="match status" value="1"/>
</dbReference>
<dbReference type="Pfam" id="PF00120">
    <property type="entry name" value="Gln-synt_C"/>
    <property type="match status" value="1"/>
</dbReference>
<dbReference type="InterPro" id="IPR008146">
    <property type="entry name" value="Gln_synth_cat_dom"/>
</dbReference>
<feature type="binding site" evidence="14">
    <location>
        <position position="244"/>
    </location>
    <ligand>
        <name>Mg(2+)</name>
        <dbReference type="ChEBI" id="CHEBI:18420"/>
        <label>1</label>
    </ligand>
</feature>
<evidence type="ECO:0000313" key="21">
    <source>
        <dbReference type="EMBL" id="KYO66142.1"/>
    </source>
</evidence>
<evidence type="ECO:0000256" key="5">
    <source>
        <dbReference type="ARBA" id="ARBA00022490"/>
    </source>
</evidence>
<comment type="similarity">
    <text evidence="2 16 17">Belongs to the glutamine synthetase family.</text>
</comment>
<feature type="binding site" evidence="14">
    <location>
        <position position="333"/>
    </location>
    <ligand>
        <name>Mg(2+)</name>
        <dbReference type="ChEBI" id="CHEBI:18420"/>
        <label>1</label>
    </ligand>
</feature>
<reference evidence="21 22" key="1">
    <citation type="submission" date="2015-12" db="EMBL/GenBank/DDBJ databases">
        <title>Draft genome of Thermovenabulum gondwanense isolated from a red thermophilic microbial mat colonisisng an outflow channel of a bore well.</title>
        <authorList>
            <person name="Patel B.K."/>
        </authorList>
    </citation>
    <scope>NUCLEOTIDE SEQUENCE [LARGE SCALE GENOMIC DNA]</scope>
    <source>
        <strain evidence="21 22">R270</strain>
    </source>
</reference>
<protein>
    <recommendedName>
        <fullName evidence="4 18">Glutamine synthetase</fullName>
        <ecNumber evidence="3 18">6.3.1.2</ecNumber>
    </recommendedName>
</protein>
<dbReference type="GO" id="GO:0005524">
    <property type="term" value="F:ATP binding"/>
    <property type="evidence" value="ECO:0007669"/>
    <property type="project" value="UniProtKB-KW"/>
</dbReference>
<evidence type="ECO:0000256" key="17">
    <source>
        <dbReference type="RuleBase" id="RU000384"/>
    </source>
</evidence>
<comment type="catalytic activity">
    <reaction evidence="11 18">
        <text>L-glutamate + NH4(+) + ATP = L-glutamine + ADP + phosphate + H(+)</text>
        <dbReference type="Rhea" id="RHEA:16169"/>
        <dbReference type="ChEBI" id="CHEBI:15378"/>
        <dbReference type="ChEBI" id="CHEBI:28938"/>
        <dbReference type="ChEBI" id="CHEBI:29985"/>
        <dbReference type="ChEBI" id="CHEBI:30616"/>
        <dbReference type="ChEBI" id="CHEBI:43474"/>
        <dbReference type="ChEBI" id="CHEBI:58359"/>
        <dbReference type="ChEBI" id="CHEBI:456216"/>
        <dbReference type="EC" id="6.3.1.2"/>
    </reaction>
</comment>
<feature type="binding site" evidence="12">
    <location>
        <position position="304"/>
    </location>
    <ligand>
        <name>L-glutamate</name>
        <dbReference type="ChEBI" id="CHEBI:29985"/>
    </ligand>
</feature>
<feature type="binding site" evidence="13">
    <location>
        <begin position="246"/>
        <end position="248"/>
    </location>
    <ligand>
        <name>ATP</name>
        <dbReference type="ChEBI" id="CHEBI:30616"/>
    </ligand>
</feature>
<dbReference type="STRING" id="520767.ATZ99_13340"/>
<feature type="binding site" evidence="14">
    <location>
        <position position="131"/>
    </location>
    <ligand>
        <name>Mg(2+)</name>
        <dbReference type="ChEBI" id="CHEBI:18420"/>
        <label>1</label>
    </ligand>
</feature>
<dbReference type="GO" id="GO:0006542">
    <property type="term" value="P:glutamine biosynthetic process"/>
    <property type="evidence" value="ECO:0007669"/>
    <property type="project" value="InterPro"/>
</dbReference>
<keyword evidence="7 14" id="KW-0479">Metal-binding</keyword>
<keyword evidence="8 13" id="KW-0547">Nucleotide-binding</keyword>
<evidence type="ECO:0000256" key="6">
    <source>
        <dbReference type="ARBA" id="ARBA00022598"/>
    </source>
</evidence>
<feature type="binding site" evidence="13">
    <location>
        <begin position="198"/>
        <end position="200"/>
    </location>
    <ligand>
        <name>ATP</name>
        <dbReference type="ChEBI" id="CHEBI:30616"/>
    </ligand>
</feature>
<feature type="binding site" evidence="12">
    <location>
        <position position="335"/>
    </location>
    <ligand>
        <name>L-glutamate</name>
        <dbReference type="ChEBI" id="CHEBI:29985"/>
    </ligand>
</feature>
<dbReference type="SUPFAM" id="SSF55931">
    <property type="entry name" value="Glutamine synthetase/guanido kinase"/>
    <property type="match status" value="1"/>
</dbReference>
<dbReference type="FunFam" id="3.10.20.70:FF:000005">
    <property type="entry name" value="Glutamine synthetase"/>
    <property type="match status" value="1"/>
</dbReference>
<feature type="binding site" evidence="13">
    <location>
        <position position="316"/>
    </location>
    <ligand>
        <name>ATP</name>
        <dbReference type="ChEBI" id="CHEBI:30616"/>
    </ligand>
</feature>
<dbReference type="InterPro" id="IPR027303">
    <property type="entry name" value="Gln_synth_gly_rich_site"/>
</dbReference>
<dbReference type="PATRIC" id="fig|520767.4.peg.1436"/>
<feature type="binding site" evidence="13">
    <location>
        <position position="183"/>
    </location>
    <ligand>
        <name>ATP</name>
        <dbReference type="ChEBI" id="CHEBI:30616"/>
    </ligand>
</feature>
<evidence type="ECO:0000256" key="18">
    <source>
        <dbReference type="RuleBase" id="RU004356"/>
    </source>
</evidence>
<evidence type="ECO:0000259" key="20">
    <source>
        <dbReference type="PROSITE" id="PS51987"/>
    </source>
</evidence>
<evidence type="ECO:0000256" key="12">
    <source>
        <dbReference type="PIRSR" id="PIRSR604809-1"/>
    </source>
</evidence>
<dbReference type="GO" id="GO:0046872">
    <property type="term" value="F:metal ion binding"/>
    <property type="evidence" value="ECO:0007669"/>
    <property type="project" value="UniProtKB-KW"/>
</dbReference>
<evidence type="ECO:0000259" key="19">
    <source>
        <dbReference type="PROSITE" id="PS51986"/>
    </source>
</evidence>
<comment type="cofactor">
    <cofactor evidence="14">
        <name>Mg(2+)</name>
        <dbReference type="ChEBI" id="CHEBI:18420"/>
    </cofactor>
    <text evidence="14">Binds 2 Mg(2+) ions per subunit.</text>
</comment>
<feature type="binding site" evidence="12">
    <location>
        <begin position="239"/>
        <end position="240"/>
    </location>
    <ligand>
        <name>L-glutamate</name>
        <dbReference type="ChEBI" id="CHEBI:29985"/>
    </ligand>
</feature>
<dbReference type="RefSeq" id="WP_068748454.1">
    <property type="nucleotide sequence ID" value="NZ_LOHZ01000030.1"/>
</dbReference>
<evidence type="ECO:0000256" key="4">
    <source>
        <dbReference type="ARBA" id="ARBA00021364"/>
    </source>
</evidence>
<evidence type="ECO:0000256" key="3">
    <source>
        <dbReference type="ARBA" id="ARBA00012937"/>
    </source>
</evidence>